<organism evidence="2 3">
    <name type="scientific">Penicillium brasilianum</name>
    <dbReference type="NCBI Taxonomy" id="104259"/>
    <lineage>
        <taxon>Eukaryota</taxon>
        <taxon>Fungi</taxon>
        <taxon>Dikarya</taxon>
        <taxon>Ascomycota</taxon>
        <taxon>Pezizomycotina</taxon>
        <taxon>Eurotiomycetes</taxon>
        <taxon>Eurotiomycetidae</taxon>
        <taxon>Eurotiales</taxon>
        <taxon>Aspergillaceae</taxon>
        <taxon>Penicillium</taxon>
    </lineage>
</organism>
<feature type="region of interest" description="Disordered" evidence="1">
    <location>
        <begin position="86"/>
        <end position="106"/>
    </location>
</feature>
<reference evidence="3" key="1">
    <citation type="journal article" date="2015" name="Genome Announc.">
        <title>Draft genome sequence of the fungus Penicillium brasilianum MG11.</title>
        <authorList>
            <person name="Horn F."/>
            <person name="Linde J."/>
            <person name="Mattern D.J."/>
            <person name="Walther G."/>
            <person name="Guthke R."/>
            <person name="Brakhage A.A."/>
            <person name="Valiante V."/>
        </authorList>
    </citation>
    <scope>NUCLEOTIDE SEQUENCE [LARGE SCALE GENOMIC DNA]</scope>
    <source>
        <strain evidence="3">MG11</strain>
    </source>
</reference>
<evidence type="ECO:0000313" key="3">
    <source>
        <dbReference type="Proteomes" id="UP000042958"/>
    </source>
</evidence>
<dbReference type="OrthoDB" id="4329446at2759"/>
<proteinExistence type="predicted"/>
<feature type="region of interest" description="Disordered" evidence="1">
    <location>
        <begin position="153"/>
        <end position="190"/>
    </location>
</feature>
<sequence>MPRQRKAPAKRQKRKASSDDESERSVSSKKSKVQTPVETSDDGEEQSDMAELHKAQAQVLNLLPSLGLDPYSTMFSNKLDSSMPVDLSSFSNPGASPLPPLPEGPKRQVKCRKAENTEVADPKGLLTDPTIGKEIKLEELDLDVSYVDEYKSAAPARPQRQPRWRHQGSKPLVNPKKFPTGWNSNEPDLDPDDFEAQIARCDERIKDNIVPHFFEARQREYLDVKEAVETWMKDEPKGLSRKTYERLDTLKFIQKAIFRPQNDPLSEKKNVIAIINAYRTGKLEWISGLVTYWSDGKKLCEPRPFDWDEFDTINKAHSGHKSFWVEGVGSTGGSSRNERVTIDPDRYWKYLKFYRYHVRFPGYTFYAELEFLHDTGASDMSIYADDLPAIMGPQIISSPWLKVAGYTKIVTPGQEPTPNNTTVLPVVAIEATMVTENEDPTKERLRMTPWTRAWTTVNVGRANKTLGAHRLDGPWLRHRLYMGSAPDGSDCVHVATSKNDLDLKKVDLKKTPGLANDPPRVPAPRGAKMPVVGARDQIPMPELGSIRRIGRPVFTDQISLKE</sequence>
<protein>
    <submittedName>
        <fullName evidence="2">Uncharacterized protein</fullName>
    </submittedName>
</protein>
<feature type="compositionally biased region" description="Basic residues" evidence="1">
    <location>
        <begin position="1"/>
        <end position="15"/>
    </location>
</feature>
<dbReference type="AlphaFoldDB" id="A0A0F7TTF7"/>
<name>A0A0F7TTF7_PENBI</name>
<feature type="compositionally biased region" description="Acidic residues" evidence="1">
    <location>
        <begin position="39"/>
        <end position="48"/>
    </location>
</feature>
<evidence type="ECO:0000256" key="1">
    <source>
        <dbReference type="SAM" id="MobiDB-lite"/>
    </source>
</evidence>
<dbReference type="EMBL" id="CDHK01000007">
    <property type="protein sequence ID" value="CEJ59091.1"/>
    <property type="molecule type" value="Genomic_DNA"/>
</dbReference>
<gene>
    <name evidence="2" type="ORF">PMG11_07727</name>
</gene>
<evidence type="ECO:0000313" key="2">
    <source>
        <dbReference type="EMBL" id="CEJ59091.1"/>
    </source>
</evidence>
<keyword evidence="3" id="KW-1185">Reference proteome</keyword>
<feature type="region of interest" description="Disordered" evidence="1">
    <location>
        <begin position="1"/>
        <end position="53"/>
    </location>
</feature>
<dbReference type="STRING" id="104259.A0A0F7TTF7"/>
<accession>A0A0F7TTF7</accession>
<dbReference type="Proteomes" id="UP000042958">
    <property type="component" value="Unassembled WGS sequence"/>
</dbReference>